<name>A0A645I8W3_9ZZZZ</name>
<proteinExistence type="predicted"/>
<comment type="caution">
    <text evidence="2">The sequence shown here is derived from an EMBL/GenBank/DDBJ whole genome shotgun (WGS) entry which is preliminary data.</text>
</comment>
<dbReference type="Pfam" id="PF12080">
    <property type="entry name" value="GldM_4th"/>
    <property type="match status" value="1"/>
</dbReference>
<evidence type="ECO:0000259" key="1">
    <source>
        <dbReference type="Pfam" id="PF12080"/>
    </source>
</evidence>
<accession>A0A645I8W3</accession>
<gene>
    <name evidence="2" type="ORF">SDC9_194853</name>
</gene>
<evidence type="ECO:0000313" key="2">
    <source>
        <dbReference type="EMBL" id="MPN47252.1"/>
    </source>
</evidence>
<sequence>MSSEGLKAAIDDGILQVPFQVRSFRTVFFDSMGNAIPEVSNGSRFSDRQREQIRRLSRGSYFYISGVRAAGPDGTEREIAVMELRIN</sequence>
<protein>
    <recommendedName>
        <fullName evidence="1">Gliding motility-associated protein GldM C-terminal domain-containing protein</fullName>
    </recommendedName>
</protein>
<feature type="domain" description="Gliding motility-associated protein GldM C-terminal" evidence="1">
    <location>
        <begin position="4"/>
        <end position="87"/>
    </location>
</feature>
<dbReference type="AlphaFoldDB" id="A0A645I8W3"/>
<reference evidence="2" key="1">
    <citation type="submission" date="2019-08" db="EMBL/GenBank/DDBJ databases">
        <authorList>
            <person name="Kucharzyk K."/>
            <person name="Murdoch R.W."/>
            <person name="Higgins S."/>
            <person name="Loffler F."/>
        </authorList>
    </citation>
    <scope>NUCLEOTIDE SEQUENCE</scope>
</reference>
<organism evidence="2">
    <name type="scientific">bioreactor metagenome</name>
    <dbReference type="NCBI Taxonomy" id="1076179"/>
    <lineage>
        <taxon>unclassified sequences</taxon>
        <taxon>metagenomes</taxon>
        <taxon>ecological metagenomes</taxon>
    </lineage>
</organism>
<dbReference type="InterPro" id="IPR022719">
    <property type="entry name" value="Motility-assoc_prot_GldM_C"/>
</dbReference>
<dbReference type="EMBL" id="VSSQ01108610">
    <property type="protein sequence ID" value="MPN47252.1"/>
    <property type="molecule type" value="Genomic_DNA"/>
</dbReference>